<dbReference type="Gene3D" id="1.10.1300.10">
    <property type="entry name" value="3'5'-cyclic nucleotide phosphodiesterase, catalytic domain"/>
    <property type="match status" value="1"/>
</dbReference>
<dbReference type="InterPro" id="IPR002073">
    <property type="entry name" value="PDEase_catalytic_dom"/>
</dbReference>
<organism evidence="6">
    <name type="scientific">Schistocephalus solidus</name>
    <name type="common">Tapeworm</name>
    <dbReference type="NCBI Taxonomy" id="70667"/>
    <lineage>
        <taxon>Eukaryota</taxon>
        <taxon>Metazoa</taxon>
        <taxon>Spiralia</taxon>
        <taxon>Lophotrochozoa</taxon>
        <taxon>Platyhelminthes</taxon>
        <taxon>Cestoda</taxon>
        <taxon>Eucestoda</taxon>
        <taxon>Diphyllobothriidea</taxon>
        <taxon>Diphyllobothriidae</taxon>
        <taxon>Schistocephalus</taxon>
    </lineage>
</organism>
<evidence type="ECO:0000256" key="4">
    <source>
        <dbReference type="PIRSR" id="PIRSR623088-3"/>
    </source>
</evidence>
<dbReference type="InterPro" id="IPR023088">
    <property type="entry name" value="PDEase"/>
</dbReference>
<keyword evidence="1 4" id="KW-0479">Metal-binding</keyword>
<dbReference type="WBParaSite" id="SSLN_0000607301-mRNA-1">
    <property type="protein sequence ID" value="SSLN_0000607301-mRNA-1"/>
    <property type="gene ID" value="SSLN_0000607301"/>
</dbReference>
<dbReference type="Pfam" id="PF00233">
    <property type="entry name" value="PDEase_I"/>
    <property type="match status" value="1"/>
</dbReference>
<accession>A0A183SNT2</accession>
<dbReference type="SMART" id="SM00471">
    <property type="entry name" value="HDc"/>
    <property type="match status" value="1"/>
</dbReference>
<dbReference type="CDD" id="cd00077">
    <property type="entry name" value="HDc"/>
    <property type="match status" value="1"/>
</dbReference>
<keyword evidence="2" id="KW-0378">Hydrolase</keyword>
<sequence length="417" mass="46605">LPDARADSRFDASSDLEDPAWRTQAILCMPIKHSDGRVLGVCQLVNKSSQYIMADVPFGAVGGTDPNVAFTSTEAEATGVSQAWTGVFSRSDESLFEAFALFAGMGIANTQMYEQVLRAEAKQRIAFDVLSYHATASQAEAAALAKELGQSNKTFFYRLLGALLCPPYVSFLPSPPTFSLSVDDTIKACLRMFTDLNLVNRFHIDYNSLCRWLLSVKKNYRDVTYHNWRHAFNVAQTMFAMFKSGGLQAVFGDLECLAIMIACLSHDLDHRGTNNQFQIKTMSPLVNLYSTSVLEHHHFDQCIMLLNTKGNEILGTLGHDEYRRAVHLMEHAILATDLSRYFRRLPEFRELLEKLEVNNSLPSPSSGDVSGSTETEILCPSLWEEEIPKRELLTSMMMTACDVSASTKPWPIQKKVS</sequence>
<evidence type="ECO:0000313" key="6">
    <source>
        <dbReference type="WBParaSite" id="SSLN_0000607301-mRNA-1"/>
    </source>
</evidence>
<evidence type="ECO:0000256" key="2">
    <source>
        <dbReference type="ARBA" id="ARBA00022801"/>
    </source>
</evidence>
<dbReference type="GO" id="GO:0004114">
    <property type="term" value="F:3',5'-cyclic-nucleotide phosphodiesterase activity"/>
    <property type="evidence" value="ECO:0007669"/>
    <property type="project" value="InterPro"/>
</dbReference>
<dbReference type="InterPro" id="IPR023174">
    <property type="entry name" value="PDEase_CS"/>
</dbReference>
<name>A0A183SNT2_SCHSO</name>
<feature type="binding site" evidence="4">
    <location>
        <position position="230"/>
    </location>
    <ligand>
        <name>Zn(2+)</name>
        <dbReference type="ChEBI" id="CHEBI:29105"/>
        <label>1</label>
    </ligand>
</feature>
<protein>
    <submittedName>
        <fullName evidence="6">PDEase domain-containing protein</fullName>
    </submittedName>
</protein>
<feature type="binding site" evidence="4">
    <location>
        <position position="267"/>
    </location>
    <ligand>
        <name>Zn(2+)</name>
        <dbReference type="ChEBI" id="CHEBI:29105"/>
        <label>1</label>
    </ligand>
</feature>
<dbReference type="SUPFAM" id="SSF55781">
    <property type="entry name" value="GAF domain-like"/>
    <property type="match status" value="1"/>
</dbReference>
<dbReference type="GO" id="GO:0007165">
    <property type="term" value="P:signal transduction"/>
    <property type="evidence" value="ECO:0007669"/>
    <property type="project" value="InterPro"/>
</dbReference>
<reference evidence="6" key="1">
    <citation type="submission" date="2016-06" db="UniProtKB">
        <authorList>
            <consortium name="WormBaseParasite"/>
        </authorList>
    </citation>
    <scope>IDENTIFICATION</scope>
</reference>
<dbReference type="PANTHER" id="PTHR11347">
    <property type="entry name" value="CYCLIC NUCLEOTIDE PHOSPHODIESTERASE"/>
    <property type="match status" value="1"/>
</dbReference>
<feature type="domain" description="PDEase" evidence="5">
    <location>
        <begin position="137"/>
        <end position="417"/>
    </location>
</feature>
<feature type="binding site" evidence="4">
    <location>
        <position position="267"/>
    </location>
    <ligand>
        <name>Zn(2+)</name>
        <dbReference type="ChEBI" id="CHEBI:29105"/>
        <label>2</label>
    </ligand>
</feature>
<dbReference type="InterPro" id="IPR003607">
    <property type="entry name" value="HD/PDEase_dom"/>
</dbReference>
<dbReference type="SUPFAM" id="SSF109604">
    <property type="entry name" value="HD-domain/PDEase-like"/>
    <property type="match status" value="1"/>
</dbReference>
<dbReference type="PROSITE" id="PS00126">
    <property type="entry name" value="PDEASE_I_1"/>
    <property type="match status" value="1"/>
</dbReference>
<feature type="binding site" evidence="4">
    <location>
        <position position="402"/>
    </location>
    <ligand>
        <name>Zn(2+)</name>
        <dbReference type="ChEBI" id="CHEBI:29105"/>
        <label>1</label>
    </ligand>
</feature>
<dbReference type="AlphaFoldDB" id="A0A183SNT2"/>
<proteinExistence type="predicted"/>
<dbReference type="InterPro" id="IPR029016">
    <property type="entry name" value="GAF-like_dom_sf"/>
</dbReference>
<feature type="binding site" evidence="4">
    <location>
        <position position="266"/>
    </location>
    <ligand>
        <name>Zn(2+)</name>
        <dbReference type="ChEBI" id="CHEBI:29105"/>
        <label>1</label>
    </ligand>
</feature>
<dbReference type="InterPro" id="IPR036971">
    <property type="entry name" value="PDEase_catalytic_dom_sf"/>
</dbReference>
<evidence type="ECO:0000256" key="3">
    <source>
        <dbReference type="PIRSR" id="PIRSR623088-1"/>
    </source>
</evidence>
<feature type="active site" description="Proton donor" evidence="3">
    <location>
        <position position="226"/>
    </location>
</feature>
<dbReference type="GO" id="GO:0046872">
    <property type="term" value="F:metal ion binding"/>
    <property type="evidence" value="ECO:0007669"/>
    <property type="project" value="UniProtKB-KW"/>
</dbReference>
<evidence type="ECO:0000259" key="5">
    <source>
        <dbReference type="PROSITE" id="PS51845"/>
    </source>
</evidence>
<dbReference type="Gene3D" id="3.30.450.40">
    <property type="match status" value="1"/>
</dbReference>
<evidence type="ECO:0000256" key="1">
    <source>
        <dbReference type="ARBA" id="ARBA00022723"/>
    </source>
</evidence>
<dbReference type="PRINTS" id="PR00387">
    <property type="entry name" value="PDIESTERASE1"/>
</dbReference>
<dbReference type="PROSITE" id="PS51845">
    <property type="entry name" value="PDEASE_I_2"/>
    <property type="match status" value="1"/>
</dbReference>